<name>A0A6G1Q7C0_CHAAH</name>
<proteinExistence type="predicted"/>
<keyword evidence="2" id="KW-0472">Membrane</keyword>
<evidence type="ECO:0000256" key="1">
    <source>
        <dbReference type="SAM" id="MobiDB-lite"/>
    </source>
</evidence>
<dbReference type="EMBL" id="CM015724">
    <property type="protein sequence ID" value="KAF3698319.1"/>
    <property type="molecule type" value="Genomic_DNA"/>
</dbReference>
<evidence type="ECO:0000313" key="4">
    <source>
        <dbReference type="Proteomes" id="UP000503349"/>
    </source>
</evidence>
<organism evidence="3 4">
    <name type="scientific">Channa argus</name>
    <name type="common">Northern snakehead</name>
    <name type="synonym">Ophicephalus argus</name>
    <dbReference type="NCBI Taxonomy" id="215402"/>
    <lineage>
        <taxon>Eukaryota</taxon>
        <taxon>Metazoa</taxon>
        <taxon>Chordata</taxon>
        <taxon>Craniata</taxon>
        <taxon>Vertebrata</taxon>
        <taxon>Euteleostomi</taxon>
        <taxon>Actinopterygii</taxon>
        <taxon>Neopterygii</taxon>
        <taxon>Teleostei</taxon>
        <taxon>Neoteleostei</taxon>
        <taxon>Acanthomorphata</taxon>
        <taxon>Anabantaria</taxon>
        <taxon>Anabantiformes</taxon>
        <taxon>Channoidei</taxon>
        <taxon>Channidae</taxon>
        <taxon>Channa</taxon>
    </lineage>
</organism>
<keyword evidence="2" id="KW-0812">Transmembrane</keyword>
<keyword evidence="4" id="KW-1185">Reference proteome</keyword>
<feature type="transmembrane region" description="Helical" evidence="2">
    <location>
        <begin position="88"/>
        <end position="108"/>
    </location>
</feature>
<feature type="compositionally biased region" description="Basic and acidic residues" evidence="1">
    <location>
        <begin position="45"/>
        <end position="55"/>
    </location>
</feature>
<feature type="compositionally biased region" description="Polar residues" evidence="1">
    <location>
        <begin position="115"/>
        <end position="132"/>
    </location>
</feature>
<reference evidence="3 4" key="1">
    <citation type="submission" date="2019-02" db="EMBL/GenBank/DDBJ databases">
        <title>Opniocepnalus argus genome.</title>
        <authorList>
            <person name="Zhou C."/>
            <person name="Xiao S."/>
        </authorList>
    </citation>
    <scope>NUCLEOTIDE SEQUENCE [LARGE SCALE GENOMIC DNA]</scope>
    <source>
        <strain evidence="3">OARG1902GOOAL</strain>
        <tissue evidence="3">Muscle</tissue>
    </source>
</reference>
<accession>A0A6G1Q7C0</accession>
<evidence type="ECO:0000256" key="2">
    <source>
        <dbReference type="SAM" id="Phobius"/>
    </source>
</evidence>
<evidence type="ECO:0000313" key="3">
    <source>
        <dbReference type="EMBL" id="KAF3698319.1"/>
    </source>
</evidence>
<feature type="region of interest" description="Disordered" evidence="1">
    <location>
        <begin position="115"/>
        <end position="134"/>
    </location>
</feature>
<sequence length="170" mass="18174">MSYCCRMYNCADTFNSSLLSVCSGRAEPCKVEGESEHPSQPLDGLHLDGRGEAGHISDGGNKSVGANSGRNKNGTDSDGGTRHGAVRLSVSATVIYLLVVFGVGSCFVMHRQSQTPVQDFSGSPVQTPSSSQEDTHMERDFFTMILSGKVDGHRQAETGIQEVSVQDMDL</sequence>
<dbReference type="AlphaFoldDB" id="A0A6G1Q7C0"/>
<gene>
    <name evidence="3" type="ORF">EXN66_Car014000</name>
</gene>
<reference evidence="4" key="2">
    <citation type="submission" date="2019-02" db="EMBL/GenBank/DDBJ databases">
        <title>Opniocepnalus argus Var Kimnra genome.</title>
        <authorList>
            <person name="Zhou C."/>
            <person name="Xiao S."/>
        </authorList>
    </citation>
    <scope>NUCLEOTIDE SEQUENCE [LARGE SCALE GENOMIC DNA]</scope>
</reference>
<protein>
    <submittedName>
        <fullName evidence="3">Uncharacterized protein</fullName>
    </submittedName>
</protein>
<keyword evidence="2" id="KW-1133">Transmembrane helix</keyword>
<feature type="region of interest" description="Disordered" evidence="1">
    <location>
        <begin position="30"/>
        <end position="83"/>
    </location>
</feature>
<dbReference type="Proteomes" id="UP000503349">
    <property type="component" value="Chromosome 13"/>
</dbReference>